<reference evidence="1 2" key="1">
    <citation type="journal article" date="2012" name="New Phytol.">
        <title>Insight into trade-off between wood decay and parasitism from the genome of a fungal forest pathogen.</title>
        <authorList>
            <person name="Olson A."/>
            <person name="Aerts A."/>
            <person name="Asiegbu F."/>
            <person name="Belbahri L."/>
            <person name="Bouzid O."/>
            <person name="Broberg A."/>
            <person name="Canback B."/>
            <person name="Coutinho P.M."/>
            <person name="Cullen D."/>
            <person name="Dalman K."/>
            <person name="Deflorio G."/>
            <person name="van Diepen L.T."/>
            <person name="Dunand C."/>
            <person name="Duplessis S."/>
            <person name="Durling M."/>
            <person name="Gonthier P."/>
            <person name="Grimwood J."/>
            <person name="Fossdal C.G."/>
            <person name="Hansson D."/>
            <person name="Henrissat B."/>
            <person name="Hietala A."/>
            <person name="Himmelstrand K."/>
            <person name="Hoffmeister D."/>
            <person name="Hogberg N."/>
            <person name="James T.Y."/>
            <person name="Karlsson M."/>
            <person name="Kohler A."/>
            <person name="Kues U."/>
            <person name="Lee Y.H."/>
            <person name="Lin Y.C."/>
            <person name="Lind M."/>
            <person name="Lindquist E."/>
            <person name="Lombard V."/>
            <person name="Lucas S."/>
            <person name="Lunden K."/>
            <person name="Morin E."/>
            <person name="Murat C."/>
            <person name="Park J."/>
            <person name="Raffaello T."/>
            <person name="Rouze P."/>
            <person name="Salamov A."/>
            <person name="Schmutz J."/>
            <person name="Solheim H."/>
            <person name="Stahlberg J."/>
            <person name="Velez H."/>
            <person name="de Vries R.P."/>
            <person name="Wiebenga A."/>
            <person name="Woodward S."/>
            <person name="Yakovlev I."/>
            <person name="Garbelotto M."/>
            <person name="Martin F."/>
            <person name="Grigoriev I.V."/>
            <person name="Stenlid J."/>
        </authorList>
    </citation>
    <scope>NUCLEOTIDE SEQUENCE [LARGE SCALE GENOMIC DNA]</scope>
    <source>
        <strain evidence="1 2">TC 32-1</strain>
    </source>
</reference>
<dbReference type="OrthoDB" id="3193844at2759"/>
<accession>W4K4P3</accession>
<protein>
    <recommendedName>
        <fullName evidence="3">BTB domain-containing protein</fullName>
    </recommendedName>
</protein>
<evidence type="ECO:0008006" key="3">
    <source>
        <dbReference type="Google" id="ProtNLM"/>
    </source>
</evidence>
<dbReference type="AlphaFoldDB" id="W4K4P3"/>
<dbReference type="eggNOG" id="ENOG502SQWF">
    <property type="taxonomic scope" value="Eukaryota"/>
</dbReference>
<dbReference type="KEGG" id="hir:HETIRDRAFT_384845"/>
<sequence>MTDNIERRAGILKDESYYMEYLVILAGKTLFKVPRWGLEANDIFSMMYTLPNGTAGAEGSSDENPIQLSGEISAEEFRSFLKVLYPMTGSSKAGVDWQAVLKLSTLWDFGKVRQRAIAELEKKSREPLESILLARKHQVFKWLIEGYVELARRPEPLTFEEGEQLGWPVFARLVDLRERSWQSAGGKTCVAEKVRLEFDFASEVQKLFGNEITENGA</sequence>
<name>W4K4P3_HETIT</name>
<organism evidence="1 2">
    <name type="scientific">Heterobasidion irregulare (strain TC 32-1)</name>
    <dbReference type="NCBI Taxonomy" id="747525"/>
    <lineage>
        <taxon>Eukaryota</taxon>
        <taxon>Fungi</taxon>
        <taxon>Dikarya</taxon>
        <taxon>Basidiomycota</taxon>
        <taxon>Agaricomycotina</taxon>
        <taxon>Agaricomycetes</taxon>
        <taxon>Russulales</taxon>
        <taxon>Bondarzewiaceae</taxon>
        <taxon>Heterobasidion</taxon>
        <taxon>Heterobasidion annosum species complex</taxon>
    </lineage>
</organism>
<proteinExistence type="predicted"/>
<evidence type="ECO:0000313" key="1">
    <source>
        <dbReference type="EMBL" id="ETW80320.1"/>
    </source>
</evidence>
<evidence type="ECO:0000313" key="2">
    <source>
        <dbReference type="Proteomes" id="UP000030671"/>
    </source>
</evidence>
<dbReference type="EMBL" id="KI925459">
    <property type="protein sequence ID" value="ETW80320.1"/>
    <property type="molecule type" value="Genomic_DNA"/>
</dbReference>
<dbReference type="STRING" id="747525.W4K4P3"/>
<dbReference type="HOGENOM" id="CLU_047592_2_1_1"/>
<dbReference type="GeneID" id="20672216"/>
<dbReference type="Proteomes" id="UP000030671">
    <property type="component" value="Unassembled WGS sequence"/>
</dbReference>
<dbReference type="InParanoid" id="W4K4P3"/>
<gene>
    <name evidence="1" type="ORF">HETIRDRAFT_384845</name>
</gene>
<keyword evidence="2" id="KW-1185">Reference proteome</keyword>
<dbReference type="RefSeq" id="XP_009547086.1">
    <property type="nucleotide sequence ID" value="XM_009548791.1"/>
</dbReference>